<feature type="compositionally biased region" description="Basic and acidic residues" evidence="2">
    <location>
        <begin position="444"/>
        <end position="459"/>
    </location>
</feature>
<feature type="compositionally biased region" description="Low complexity" evidence="2">
    <location>
        <begin position="390"/>
        <end position="404"/>
    </location>
</feature>
<dbReference type="InParanoid" id="A0A2P6NM36"/>
<feature type="compositionally biased region" description="Pro residues" evidence="2">
    <location>
        <begin position="427"/>
        <end position="439"/>
    </location>
</feature>
<organism evidence="3 4">
    <name type="scientific">Planoprotostelium fungivorum</name>
    <dbReference type="NCBI Taxonomy" id="1890364"/>
    <lineage>
        <taxon>Eukaryota</taxon>
        <taxon>Amoebozoa</taxon>
        <taxon>Evosea</taxon>
        <taxon>Variosea</taxon>
        <taxon>Cavosteliida</taxon>
        <taxon>Cavosteliaceae</taxon>
        <taxon>Planoprotostelium</taxon>
    </lineage>
</organism>
<feature type="region of interest" description="Disordered" evidence="2">
    <location>
        <begin position="258"/>
        <end position="277"/>
    </location>
</feature>
<comment type="caution">
    <text evidence="3">The sequence shown here is derived from an EMBL/GenBank/DDBJ whole genome shotgun (WGS) entry which is preliminary data.</text>
</comment>
<accession>A0A2P6NM36</accession>
<evidence type="ECO:0000256" key="1">
    <source>
        <dbReference type="SAM" id="Coils"/>
    </source>
</evidence>
<feature type="region of interest" description="Disordered" evidence="2">
    <location>
        <begin position="618"/>
        <end position="645"/>
    </location>
</feature>
<proteinExistence type="predicted"/>
<keyword evidence="4" id="KW-1185">Reference proteome</keyword>
<feature type="coiled-coil region" evidence="1">
    <location>
        <begin position="117"/>
        <end position="193"/>
    </location>
</feature>
<evidence type="ECO:0000256" key="2">
    <source>
        <dbReference type="SAM" id="MobiDB-lite"/>
    </source>
</evidence>
<evidence type="ECO:0000313" key="4">
    <source>
        <dbReference type="Proteomes" id="UP000241769"/>
    </source>
</evidence>
<dbReference type="Proteomes" id="UP000241769">
    <property type="component" value="Unassembled WGS sequence"/>
</dbReference>
<feature type="region of interest" description="Disordered" evidence="2">
    <location>
        <begin position="26"/>
        <end position="48"/>
    </location>
</feature>
<dbReference type="AlphaFoldDB" id="A0A2P6NM36"/>
<feature type="compositionally biased region" description="Polar residues" evidence="2">
    <location>
        <begin position="342"/>
        <end position="353"/>
    </location>
</feature>
<feature type="compositionally biased region" description="Polar residues" evidence="2">
    <location>
        <begin position="374"/>
        <end position="389"/>
    </location>
</feature>
<protein>
    <submittedName>
        <fullName evidence="3">Uncharacterized protein</fullName>
    </submittedName>
</protein>
<feature type="compositionally biased region" description="Acidic residues" evidence="2">
    <location>
        <begin position="632"/>
        <end position="645"/>
    </location>
</feature>
<reference evidence="3 4" key="1">
    <citation type="journal article" date="2018" name="Genome Biol. Evol.">
        <title>Multiple Roots of Fruiting Body Formation in Amoebozoa.</title>
        <authorList>
            <person name="Hillmann F."/>
            <person name="Forbes G."/>
            <person name="Novohradska S."/>
            <person name="Ferling I."/>
            <person name="Riege K."/>
            <person name="Groth M."/>
            <person name="Westermann M."/>
            <person name="Marz M."/>
            <person name="Spaller T."/>
            <person name="Winckler T."/>
            <person name="Schaap P."/>
            <person name="Glockner G."/>
        </authorList>
    </citation>
    <scope>NUCLEOTIDE SEQUENCE [LARGE SCALE GENOMIC DNA]</scope>
    <source>
        <strain evidence="3 4">Jena</strain>
    </source>
</reference>
<name>A0A2P6NM36_9EUKA</name>
<keyword evidence="1" id="KW-0175">Coiled coil</keyword>
<gene>
    <name evidence="3" type="ORF">PROFUN_07318</name>
</gene>
<feature type="region of interest" description="Disordered" evidence="2">
    <location>
        <begin position="425"/>
        <end position="459"/>
    </location>
</feature>
<dbReference type="EMBL" id="MDYQ01000052">
    <property type="protein sequence ID" value="PRP85030.1"/>
    <property type="molecule type" value="Genomic_DNA"/>
</dbReference>
<sequence>MSSSPSTKKRSLYRYADALKAAVSPDVLKMKDAPRPTSPRSPTANPENFITKSLSFDHHHLNRIHPSDDVESLRQAMAAAFAEKEKAYEERFFEIEARWQMETEKMTKAFEEISGIAIQLKEERDNLAASRQETAKELEEVLQIAMEIKDERDEIMKINDILERRLYSERQHVAQLEEELESQRSLNSQLMVELTDVRNKIKGQRRYFLETLANAKLGNSNLAQAYKSLKEPYPDGPPKALLDNEDADLRENIHKLTSHLEHHHQTSTVEDDDHDAREHRRRIAGYRAREEEEMKIKIQREIQRLEDEDVMKKEEKIQLLIRAELSRLERTEDHHDRAMQQGFKNQLNSNPRRNSTKHSRNPSLSMKSPRSALSPKSSWPRGNSGADTMSHSSQRRLSSVSKESVAQSMEDTPPVSAAVLMEIVAVPPGPPPPPPPPPTTATDAPDRPKIDKKSAGREERLRLLNQPMRHSMSSLMDELQKVKPNSEKRMTAIDSNMSQKTTRVSTDPMAVMIQHIKKIRPDSEKRLEAVASSDIKRKQAMAESRLVVDRQLQSQRGRLRSTTNIEAIEEMRKQAMSSIFSTFSAPRSNLQVVDGSEEEEEYELVEEEQWGDSLFGMMVNSLIGGPGQPTEEIMEEEEEYEDDDSDLTALISQIMNKK</sequence>
<feature type="region of interest" description="Disordered" evidence="2">
    <location>
        <begin position="332"/>
        <end position="412"/>
    </location>
</feature>
<feature type="compositionally biased region" description="Polar residues" evidence="2">
    <location>
        <begin position="38"/>
        <end position="48"/>
    </location>
</feature>
<evidence type="ECO:0000313" key="3">
    <source>
        <dbReference type="EMBL" id="PRP85030.1"/>
    </source>
</evidence>